<sequence>MKRMLGILLAVVLFAAPALAQSTTVEGDWVLKAPPTKTWRSRAWS</sequence>
<keyword evidence="1" id="KW-0732">Signal</keyword>
<feature type="signal peptide" evidence="1">
    <location>
        <begin position="1"/>
        <end position="20"/>
    </location>
</feature>
<reference evidence="2" key="1">
    <citation type="submission" date="2020-10" db="EMBL/GenBank/DDBJ databases">
        <authorList>
            <person name="Gilroy R."/>
        </authorList>
    </citation>
    <scope>NUCLEOTIDE SEQUENCE</scope>
    <source>
        <strain evidence="2">13766</strain>
    </source>
</reference>
<evidence type="ECO:0000313" key="2">
    <source>
        <dbReference type="EMBL" id="HIS92593.1"/>
    </source>
</evidence>
<protein>
    <submittedName>
        <fullName evidence="2">Uncharacterized protein</fullName>
    </submittedName>
</protein>
<feature type="chain" id="PRO_5038592964" evidence="1">
    <location>
        <begin position="21"/>
        <end position="45"/>
    </location>
</feature>
<gene>
    <name evidence="2" type="ORF">IAA84_06195</name>
</gene>
<accession>A0A9D1K775</accession>
<dbReference type="AlphaFoldDB" id="A0A9D1K775"/>
<organism evidence="2 3">
    <name type="scientific">Candidatus Alectryocaccomicrobium excrementavium</name>
    <dbReference type="NCBI Taxonomy" id="2840668"/>
    <lineage>
        <taxon>Bacteria</taxon>
        <taxon>Bacillati</taxon>
        <taxon>Bacillota</taxon>
        <taxon>Clostridia</taxon>
        <taxon>Candidatus Alectryocaccomicrobium</taxon>
    </lineage>
</organism>
<dbReference type="Proteomes" id="UP000824140">
    <property type="component" value="Unassembled WGS sequence"/>
</dbReference>
<name>A0A9D1K775_9FIRM</name>
<dbReference type="EMBL" id="DVJN01000122">
    <property type="protein sequence ID" value="HIS92593.1"/>
    <property type="molecule type" value="Genomic_DNA"/>
</dbReference>
<evidence type="ECO:0000313" key="3">
    <source>
        <dbReference type="Proteomes" id="UP000824140"/>
    </source>
</evidence>
<evidence type="ECO:0000256" key="1">
    <source>
        <dbReference type="SAM" id="SignalP"/>
    </source>
</evidence>
<proteinExistence type="predicted"/>
<reference evidence="2" key="2">
    <citation type="journal article" date="2021" name="PeerJ">
        <title>Extensive microbial diversity within the chicken gut microbiome revealed by metagenomics and culture.</title>
        <authorList>
            <person name="Gilroy R."/>
            <person name="Ravi A."/>
            <person name="Getino M."/>
            <person name="Pursley I."/>
            <person name="Horton D.L."/>
            <person name="Alikhan N.F."/>
            <person name="Baker D."/>
            <person name="Gharbi K."/>
            <person name="Hall N."/>
            <person name="Watson M."/>
            <person name="Adriaenssens E.M."/>
            <person name="Foster-Nyarko E."/>
            <person name="Jarju S."/>
            <person name="Secka A."/>
            <person name="Antonio M."/>
            <person name="Oren A."/>
            <person name="Chaudhuri R.R."/>
            <person name="La Ragione R."/>
            <person name="Hildebrand F."/>
            <person name="Pallen M.J."/>
        </authorList>
    </citation>
    <scope>NUCLEOTIDE SEQUENCE</scope>
    <source>
        <strain evidence="2">13766</strain>
    </source>
</reference>
<comment type="caution">
    <text evidence="2">The sequence shown here is derived from an EMBL/GenBank/DDBJ whole genome shotgun (WGS) entry which is preliminary data.</text>
</comment>